<evidence type="ECO:0000313" key="2">
    <source>
        <dbReference type="Proteomes" id="UP001589890"/>
    </source>
</evidence>
<accession>A0ABV6QWQ1</accession>
<comment type="caution">
    <text evidence="1">The sequence shown here is derived from an EMBL/GenBank/DDBJ whole genome shotgun (WGS) entry which is preliminary data.</text>
</comment>
<gene>
    <name evidence="1" type="ORF">ACFFGN_33635</name>
</gene>
<dbReference type="EMBL" id="JBHLTC010000041">
    <property type="protein sequence ID" value="MFC0629055.1"/>
    <property type="molecule type" value="Genomic_DNA"/>
</dbReference>
<dbReference type="Proteomes" id="UP001589890">
    <property type="component" value="Unassembled WGS sequence"/>
</dbReference>
<evidence type="ECO:0000313" key="1">
    <source>
        <dbReference type="EMBL" id="MFC0629055.1"/>
    </source>
</evidence>
<keyword evidence="2" id="KW-1185">Reference proteome</keyword>
<proteinExistence type="predicted"/>
<reference evidence="1 2" key="1">
    <citation type="submission" date="2024-09" db="EMBL/GenBank/DDBJ databases">
        <authorList>
            <person name="Sun Q."/>
            <person name="Mori K."/>
        </authorList>
    </citation>
    <scope>NUCLEOTIDE SEQUENCE [LARGE SCALE GENOMIC DNA]</scope>
    <source>
        <strain evidence="1 2">CGMCC 1.15906</strain>
    </source>
</reference>
<organism evidence="1 2">
    <name type="scientific">Kribbella deserti</name>
    <dbReference type="NCBI Taxonomy" id="1926257"/>
    <lineage>
        <taxon>Bacteria</taxon>
        <taxon>Bacillati</taxon>
        <taxon>Actinomycetota</taxon>
        <taxon>Actinomycetes</taxon>
        <taxon>Propionibacteriales</taxon>
        <taxon>Kribbellaceae</taxon>
        <taxon>Kribbella</taxon>
    </lineage>
</organism>
<protein>
    <submittedName>
        <fullName evidence="1">Uncharacterized protein</fullName>
    </submittedName>
</protein>
<dbReference type="RefSeq" id="WP_380056468.1">
    <property type="nucleotide sequence ID" value="NZ_JBHLTC010000041.1"/>
</dbReference>
<name>A0ABV6QWQ1_9ACTN</name>
<sequence length="70" mass="7363">MITLKDMQMTTNVCFNDALVKHALILGAAPSRLRVATVVKPLLQDTQVVGAPITDGGYGGLGSRAWSPPV</sequence>